<keyword evidence="5" id="KW-0325">Glycoprotein</keyword>
<feature type="signal peptide" evidence="6">
    <location>
        <begin position="1"/>
        <end position="25"/>
    </location>
</feature>
<dbReference type="Proteomes" id="UP001212997">
    <property type="component" value="Unassembled WGS sequence"/>
</dbReference>
<evidence type="ECO:0000256" key="1">
    <source>
        <dbReference type="ARBA" id="ARBA00009431"/>
    </source>
</evidence>
<name>A0AAD5YFY1_9APHY</name>
<keyword evidence="3 6" id="KW-0645">Protease</keyword>
<evidence type="ECO:0000256" key="2">
    <source>
        <dbReference type="ARBA" id="ARBA00022645"/>
    </source>
</evidence>
<dbReference type="EMBL" id="JANAWD010000118">
    <property type="protein sequence ID" value="KAJ3486532.1"/>
    <property type="molecule type" value="Genomic_DNA"/>
</dbReference>
<comment type="caution">
    <text evidence="7">The sequence shown here is derived from an EMBL/GenBank/DDBJ whole genome shotgun (WGS) entry which is preliminary data.</text>
</comment>
<keyword evidence="4 6" id="KW-0378">Hydrolase</keyword>
<keyword evidence="6" id="KW-0732">Signal</keyword>
<dbReference type="Gene3D" id="3.40.50.1820">
    <property type="entry name" value="alpha/beta hydrolase"/>
    <property type="match status" value="1"/>
</dbReference>
<evidence type="ECO:0000313" key="8">
    <source>
        <dbReference type="Proteomes" id="UP001212997"/>
    </source>
</evidence>
<dbReference type="InterPro" id="IPR029058">
    <property type="entry name" value="AB_hydrolase_fold"/>
</dbReference>
<dbReference type="GO" id="GO:0004185">
    <property type="term" value="F:serine-type carboxypeptidase activity"/>
    <property type="evidence" value="ECO:0007669"/>
    <property type="project" value="UniProtKB-UniRule"/>
</dbReference>
<dbReference type="AlphaFoldDB" id="A0AAD5YFY1"/>
<evidence type="ECO:0000256" key="5">
    <source>
        <dbReference type="ARBA" id="ARBA00023180"/>
    </source>
</evidence>
<dbReference type="PROSITE" id="PS00131">
    <property type="entry name" value="CARBOXYPEPT_SER_SER"/>
    <property type="match status" value="1"/>
</dbReference>
<keyword evidence="2 6" id="KW-0121">Carboxypeptidase</keyword>
<dbReference type="PRINTS" id="PR00724">
    <property type="entry name" value="CRBOXYPTASEC"/>
</dbReference>
<dbReference type="EC" id="3.4.16.-" evidence="6"/>
<organism evidence="7 8">
    <name type="scientific">Meripilus lineatus</name>
    <dbReference type="NCBI Taxonomy" id="2056292"/>
    <lineage>
        <taxon>Eukaryota</taxon>
        <taxon>Fungi</taxon>
        <taxon>Dikarya</taxon>
        <taxon>Basidiomycota</taxon>
        <taxon>Agaricomycotina</taxon>
        <taxon>Agaricomycetes</taxon>
        <taxon>Polyporales</taxon>
        <taxon>Meripilaceae</taxon>
        <taxon>Meripilus</taxon>
    </lineage>
</organism>
<dbReference type="PANTHER" id="PTHR11802">
    <property type="entry name" value="SERINE PROTEASE FAMILY S10 SERINE CARBOXYPEPTIDASE"/>
    <property type="match status" value="1"/>
</dbReference>
<keyword evidence="8" id="KW-1185">Reference proteome</keyword>
<dbReference type="SUPFAM" id="SSF53474">
    <property type="entry name" value="alpha/beta-Hydrolases"/>
    <property type="match status" value="1"/>
</dbReference>
<evidence type="ECO:0000313" key="7">
    <source>
        <dbReference type="EMBL" id="KAJ3486532.1"/>
    </source>
</evidence>
<dbReference type="PANTHER" id="PTHR11802:SF479">
    <property type="entry name" value="CARBOXYPEPTIDASE"/>
    <property type="match status" value="1"/>
</dbReference>
<dbReference type="InterPro" id="IPR018202">
    <property type="entry name" value="Ser_caboxypep_ser_AS"/>
</dbReference>
<protein>
    <recommendedName>
        <fullName evidence="6">Carboxypeptidase</fullName>
        <ecNumber evidence="6">3.4.16.-</ecNumber>
    </recommendedName>
</protein>
<dbReference type="InterPro" id="IPR001563">
    <property type="entry name" value="Peptidase_S10"/>
</dbReference>
<dbReference type="GO" id="GO:0006508">
    <property type="term" value="P:proteolysis"/>
    <property type="evidence" value="ECO:0007669"/>
    <property type="project" value="UniProtKB-KW"/>
</dbReference>
<evidence type="ECO:0000256" key="4">
    <source>
        <dbReference type="ARBA" id="ARBA00022801"/>
    </source>
</evidence>
<proteinExistence type="inferred from homology"/>
<evidence type="ECO:0000256" key="6">
    <source>
        <dbReference type="RuleBase" id="RU361156"/>
    </source>
</evidence>
<accession>A0AAD5YFY1</accession>
<evidence type="ECO:0000256" key="3">
    <source>
        <dbReference type="ARBA" id="ARBA00022670"/>
    </source>
</evidence>
<reference evidence="7" key="1">
    <citation type="submission" date="2022-07" db="EMBL/GenBank/DDBJ databases">
        <title>Genome Sequence of Physisporinus lineatus.</title>
        <authorList>
            <person name="Buettner E."/>
        </authorList>
    </citation>
    <scope>NUCLEOTIDE SEQUENCE</scope>
    <source>
        <strain evidence="7">VT162</strain>
    </source>
</reference>
<gene>
    <name evidence="7" type="ORF">NLI96_g4174</name>
</gene>
<comment type="similarity">
    <text evidence="1 6">Belongs to the peptidase S10 family.</text>
</comment>
<feature type="chain" id="PRO_5041770552" description="Carboxypeptidase" evidence="6">
    <location>
        <begin position="26"/>
        <end position="484"/>
    </location>
</feature>
<dbReference type="Pfam" id="PF00450">
    <property type="entry name" value="Peptidase_S10"/>
    <property type="match status" value="2"/>
</dbReference>
<sequence>MVLALLKCVSLFLLVTTIHLECVAGKRPTKSDLRARQAEAVKRWSIQPHLQSRNSGVKNITFSNPRASEFYVDGKTIPEVDFDVGPSWSGLLPISARKGETRKLFFWFFPPGPQGSPDDLIFWTNGGPGCSSLEGLLQENGPFSWSWGQAKPTPNEFSWTNLSSILFLEQPVGTGFSQGTPDLKDENDVAEHIVGFLQQFLEVFSELKGKNLYLTGESYAGMYVPYLANYIYENTTNASLGLSLKGFWIADPVLSWDVVQQQIPAVSFVHRYEHVFAFNQTFMNFLDSRAAACNYANYSATHLTYPPKGLLPLPGESVEADEGCDVWDEIFDAALLINPAFDIYRVFDTDVKEAIHAPVNVTWSECSDFPVFPDGDKSLPPAFTVLPNAIERSERSVIVHGLADFILIAEGSRIVIQNMTWNGKQGFQTTIEDDSLIVDGVGALGTAHSERGLTYYEVELSGHMVPQFSPKVGVSWNGYCVKEI</sequence>